<evidence type="ECO:0000313" key="1">
    <source>
        <dbReference type="EMBL" id="SBP84816.1"/>
    </source>
</evidence>
<feature type="non-terminal residue" evidence="1">
    <location>
        <position position="1"/>
    </location>
</feature>
<reference evidence="1" key="1">
    <citation type="submission" date="2016-05" db="EMBL/GenBank/DDBJ databases">
        <authorList>
            <person name="Lavstsen T."/>
            <person name="Jespersen J.S."/>
        </authorList>
    </citation>
    <scope>NUCLEOTIDE SEQUENCE</scope>
    <source>
        <tissue evidence="1">Brain</tissue>
    </source>
</reference>
<dbReference type="EMBL" id="HADZ01020875">
    <property type="protein sequence ID" value="SBP84816.1"/>
    <property type="molecule type" value="Transcribed_RNA"/>
</dbReference>
<protein>
    <submittedName>
        <fullName evidence="1">Cugbp, Elav-like family member 2</fullName>
    </submittedName>
</protein>
<accession>A0A1A8D1S4</accession>
<proteinExistence type="predicted"/>
<gene>
    <name evidence="1" type="primary">CELF2</name>
</gene>
<sequence length="32" mass="3912">SHIYEYIYKHTHMHTWTHKHSLADLSLLFQCA</sequence>
<reference evidence="1" key="2">
    <citation type="submission" date="2016-06" db="EMBL/GenBank/DDBJ databases">
        <title>The genome of a short-lived fish provides insights into sex chromosome evolution and the genetic control of aging.</title>
        <authorList>
            <person name="Reichwald K."/>
            <person name="Felder M."/>
            <person name="Petzold A."/>
            <person name="Koch P."/>
            <person name="Groth M."/>
            <person name="Platzer M."/>
        </authorList>
    </citation>
    <scope>NUCLEOTIDE SEQUENCE</scope>
    <source>
        <tissue evidence="1">Brain</tissue>
    </source>
</reference>
<dbReference type="AlphaFoldDB" id="A0A1A8D1S4"/>
<organism evidence="1">
    <name type="scientific">Nothobranchius kadleci</name>
    <name type="common">African annual killifish</name>
    <dbReference type="NCBI Taxonomy" id="1051664"/>
    <lineage>
        <taxon>Eukaryota</taxon>
        <taxon>Metazoa</taxon>
        <taxon>Chordata</taxon>
        <taxon>Craniata</taxon>
        <taxon>Vertebrata</taxon>
        <taxon>Euteleostomi</taxon>
        <taxon>Actinopterygii</taxon>
        <taxon>Neopterygii</taxon>
        <taxon>Teleostei</taxon>
        <taxon>Neoteleostei</taxon>
        <taxon>Acanthomorphata</taxon>
        <taxon>Ovalentaria</taxon>
        <taxon>Atherinomorphae</taxon>
        <taxon>Cyprinodontiformes</taxon>
        <taxon>Nothobranchiidae</taxon>
        <taxon>Nothobranchius</taxon>
    </lineage>
</organism>
<name>A0A1A8D1S4_NOTKA</name>